<feature type="domain" description="Response regulatory" evidence="3">
    <location>
        <begin position="6"/>
        <end position="121"/>
    </location>
</feature>
<evidence type="ECO:0000313" key="5">
    <source>
        <dbReference type="Proteomes" id="UP000811899"/>
    </source>
</evidence>
<dbReference type="Pfam" id="PF00072">
    <property type="entry name" value="Response_reg"/>
    <property type="match status" value="1"/>
</dbReference>
<dbReference type="PANTHER" id="PTHR44591:SF21">
    <property type="entry name" value="TWO-COMPONENT RESPONSE REGULATOR"/>
    <property type="match status" value="1"/>
</dbReference>
<dbReference type="Proteomes" id="UP000811899">
    <property type="component" value="Unassembled WGS sequence"/>
</dbReference>
<keyword evidence="1 2" id="KW-0597">Phosphoprotein</keyword>
<gene>
    <name evidence="4" type="ORF">KI809_09875</name>
</gene>
<dbReference type="PANTHER" id="PTHR44591">
    <property type="entry name" value="STRESS RESPONSE REGULATOR PROTEIN 1"/>
    <property type="match status" value="1"/>
</dbReference>
<dbReference type="AlphaFoldDB" id="A0AAW4L0W7"/>
<evidence type="ECO:0000256" key="1">
    <source>
        <dbReference type="ARBA" id="ARBA00022553"/>
    </source>
</evidence>
<organism evidence="4 5">
    <name type="scientific">Geoanaerobacter pelophilus</name>
    <dbReference type="NCBI Taxonomy" id="60036"/>
    <lineage>
        <taxon>Bacteria</taxon>
        <taxon>Pseudomonadati</taxon>
        <taxon>Thermodesulfobacteriota</taxon>
        <taxon>Desulfuromonadia</taxon>
        <taxon>Geobacterales</taxon>
        <taxon>Geobacteraceae</taxon>
        <taxon>Geoanaerobacter</taxon>
    </lineage>
</organism>
<accession>A0AAW4L0W7</accession>
<feature type="modified residue" description="4-aspartylphosphate" evidence="2">
    <location>
        <position position="55"/>
    </location>
</feature>
<dbReference type="InterPro" id="IPR001789">
    <property type="entry name" value="Sig_transdc_resp-reg_receiver"/>
</dbReference>
<evidence type="ECO:0000259" key="3">
    <source>
        <dbReference type="PROSITE" id="PS50110"/>
    </source>
</evidence>
<dbReference type="SUPFAM" id="SSF52172">
    <property type="entry name" value="CheY-like"/>
    <property type="match status" value="1"/>
</dbReference>
<dbReference type="Gene3D" id="3.40.50.2300">
    <property type="match status" value="1"/>
</dbReference>
<name>A0AAW4L0W7_9BACT</name>
<keyword evidence="5" id="KW-1185">Reference proteome</keyword>
<dbReference type="GO" id="GO:0000160">
    <property type="term" value="P:phosphorelay signal transduction system"/>
    <property type="evidence" value="ECO:0007669"/>
    <property type="project" value="InterPro"/>
</dbReference>
<dbReference type="InterPro" id="IPR050595">
    <property type="entry name" value="Bact_response_regulator"/>
</dbReference>
<reference evidence="4 5" key="1">
    <citation type="submission" date="2021-05" db="EMBL/GenBank/DDBJ databases">
        <title>The draft genome of Geobacter pelophilus DSM 12255.</title>
        <authorList>
            <person name="Xu Z."/>
            <person name="Masuda Y."/>
            <person name="Itoh H."/>
            <person name="Senoo K."/>
        </authorList>
    </citation>
    <scope>NUCLEOTIDE SEQUENCE [LARGE SCALE GENOMIC DNA]</scope>
    <source>
        <strain evidence="4 5">DSM 12255</strain>
    </source>
</reference>
<proteinExistence type="predicted"/>
<protein>
    <submittedName>
        <fullName evidence="4">Response regulator</fullName>
    </submittedName>
</protein>
<dbReference type="SMART" id="SM00448">
    <property type="entry name" value="REC"/>
    <property type="match status" value="1"/>
</dbReference>
<evidence type="ECO:0000256" key="2">
    <source>
        <dbReference type="PROSITE-ProRule" id="PRU00169"/>
    </source>
</evidence>
<evidence type="ECO:0000313" key="4">
    <source>
        <dbReference type="EMBL" id="MBT0664606.1"/>
    </source>
</evidence>
<comment type="caution">
    <text evidence="4">The sequence shown here is derived from an EMBL/GenBank/DDBJ whole genome shotgun (WGS) entry which is preliminary data.</text>
</comment>
<dbReference type="RefSeq" id="WP_214171364.1">
    <property type="nucleotide sequence ID" value="NZ_JAHCVJ010000003.1"/>
</dbReference>
<sequence length="129" mass="14123">MNAPIRVLIIDDDELVRESISAFLEDDGFWVESAASAEEALTKLETANYDLCLTDYSLPGMDGESLILRANEASPATRFIMHSGVSFAPSDELLQIGFSQDNVMSKPIIRLELLSEKIKKLAGKAGESE</sequence>
<dbReference type="InterPro" id="IPR011006">
    <property type="entry name" value="CheY-like_superfamily"/>
</dbReference>
<dbReference type="PROSITE" id="PS50110">
    <property type="entry name" value="RESPONSE_REGULATORY"/>
    <property type="match status" value="1"/>
</dbReference>
<dbReference type="EMBL" id="JAHCVJ010000003">
    <property type="protein sequence ID" value="MBT0664606.1"/>
    <property type="molecule type" value="Genomic_DNA"/>
</dbReference>